<keyword evidence="2" id="KW-1185">Reference proteome</keyword>
<accession>A0ACB6YXW3</accession>
<gene>
    <name evidence="1" type="ORF">BDM02DRAFT_3273532</name>
</gene>
<protein>
    <submittedName>
        <fullName evidence="1">Uncharacterized protein</fullName>
    </submittedName>
</protein>
<reference evidence="1" key="2">
    <citation type="journal article" date="2020" name="Nat. Commun.">
        <title>Large-scale genome sequencing of mycorrhizal fungi provides insights into the early evolution of symbiotic traits.</title>
        <authorList>
            <person name="Miyauchi S."/>
            <person name="Kiss E."/>
            <person name="Kuo A."/>
            <person name="Drula E."/>
            <person name="Kohler A."/>
            <person name="Sanchez-Garcia M."/>
            <person name="Morin E."/>
            <person name="Andreopoulos B."/>
            <person name="Barry K.W."/>
            <person name="Bonito G."/>
            <person name="Buee M."/>
            <person name="Carver A."/>
            <person name="Chen C."/>
            <person name="Cichocki N."/>
            <person name="Clum A."/>
            <person name="Culley D."/>
            <person name="Crous P.W."/>
            <person name="Fauchery L."/>
            <person name="Girlanda M."/>
            <person name="Hayes R.D."/>
            <person name="Keri Z."/>
            <person name="LaButti K."/>
            <person name="Lipzen A."/>
            <person name="Lombard V."/>
            <person name="Magnuson J."/>
            <person name="Maillard F."/>
            <person name="Murat C."/>
            <person name="Nolan M."/>
            <person name="Ohm R.A."/>
            <person name="Pangilinan J."/>
            <person name="Pereira M.F."/>
            <person name="Perotto S."/>
            <person name="Peter M."/>
            <person name="Pfister S."/>
            <person name="Riley R."/>
            <person name="Sitrit Y."/>
            <person name="Stielow J.B."/>
            <person name="Szollosi G."/>
            <person name="Zifcakova L."/>
            <person name="Stursova M."/>
            <person name="Spatafora J.W."/>
            <person name="Tedersoo L."/>
            <person name="Vaario L.M."/>
            <person name="Yamada A."/>
            <person name="Yan M."/>
            <person name="Wang P."/>
            <person name="Xu J."/>
            <person name="Bruns T."/>
            <person name="Baldrian P."/>
            <person name="Vilgalys R."/>
            <person name="Dunand C."/>
            <person name="Henrissat B."/>
            <person name="Grigoriev I.V."/>
            <person name="Hibbett D."/>
            <person name="Nagy L.G."/>
            <person name="Martin F.M."/>
        </authorList>
    </citation>
    <scope>NUCLEOTIDE SEQUENCE</scope>
    <source>
        <strain evidence="1">P2</strain>
    </source>
</reference>
<reference evidence="1" key="1">
    <citation type="submission" date="2019-10" db="EMBL/GenBank/DDBJ databases">
        <authorList>
            <consortium name="DOE Joint Genome Institute"/>
            <person name="Kuo A."/>
            <person name="Miyauchi S."/>
            <person name="Kiss E."/>
            <person name="Drula E."/>
            <person name="Kohler A."/>
            <person name="Sanchez-Garcia M."/>
            <person name="Andreopoulos B."/>
            <person name="Barry K.W."/>
            <person name="Bonito G."/>
            <person name="Buee M."/>
            <person name="Carver A."/>
            <person name="Chen C."/>
            <person name="Cichocki N."/>
            <person name="Clum A."/>
            <person name="Culley D."/>
            <person name="Crous P.W."/>
            <person name="Fauchery L."/>
            <person name="Girlanda M."/>
            <person name="Hayes R."/>
            <person name="Keri Z."/>
            <person name="Labutti K."/>
            <person name="Lipzen A."/>
            <person name="Lombard V."/>
            <person name="Magnuson J."/>
            <person name="Maillard F."/>
            <person name="Morin E."/>
            <person name="Murat C."/>
            <person name="Nolan M."/>
            <person name="Ohm R."/>
            <person name="Pangilinan J."/>
            <person name="Pereira M."/>
            <person name="Perotto S."/>
            <person name="Peter M."/>
            <person name="Riley R."/>
            <person name="Sitrit Y."/>
            <person name="Stielow B."/>
            <person name="Szollosi G."/>
            <person name="Zifcakova L."/>
            <person name="Stursova M."/>
            <person name="Spatafora J.W."/>
            <person name="Tedersoo L."/>
            <person name="Vaario L.-M."/>
            <person name="Yamada A."/>
            <person name="Yan M."/>
            <person name="Wang P."/>
            <person name="Xu J."/>
            <person name="Bruns T."/>
            <person name="Baldrian P."/>
            <person name="Vilgalys R."/>
            <person name="Henrissat B."/>
            <person name="Grigoriev I.V."/>
            <person name="Hibbett D."/>
            <person name="Nagy L.G."/>
            <person name="Martin F.M."/>
        </authorList>
    </citation>
    <scope>NUCLEOTIDE SEQUENCE</scope>
    <source>
        <strain evidence="1">P2</strain>
    </source>
</reference>
<comment type="caution">
    <text evidence="1">The sequence shown here is derived from an EMBL/GenBank/DDBJ whole genome shotgun (WGS) entry which is preliminary data.</text>
</comment>
<name>A0ACB6YXW3_THEGA</name>
<dbReference type="Proteomes" id="UP000886501">
    <property type="component" value="Unassembled WGS sequence"/>
</dbReference>
<evidence type="ECO:0000313" key="2">
    <source>
        <dbReference type="Proteomes" id="UP000886501"/>
    </source>
</evidence>
<organism evidence="1 2">
    <name type="scientific">Thelephora ganbajun</name>
    <name type="common">Ganba fungus</name>
    <dbReference type="NCBI Taxonomy" id="370292"/>
    <lineage>
        <taxon>Eukaryota</taxon>
        <taxon>Fungi</taxon>
        <taxon>Dikarya</taxon>
        <taxon>Basidiomycota</taxon>
        <taxon>Agaricomycotina</taxon>
        <taxon>Agaricomycetes</taxon>
        <taxon>Thelephorales</taxon>
        <taxon>Thelephoraceae</taxon>
        <taxon>Thelephora</taxon>
    </lineage>
</organism>
<evidence type="ECO:0000313" key="1">
    <source>
        <dbReference type="EMBL" id="KAF9642261.1"/>
    </source>
</evidence>
<proteinExistence type="predicted"/>
<sequence>MPGVGLGSTDLVESRLDSVNLLQIDTIPVSTPSEDLLQRILEHENTGTPLVITGVDRDSHWYPQYSPVVEGDAPVNRRTVSPFGENDASAISAWVEALSLIPQHLLSRCEDARFPPVIKDLKCERGRQGRPFQQNHCGSVLQHLTRDLPDGSSDTWFVSAASSVQQVAIHPPTSANDLLPTFLTISELSSCPFPIYMHRQSVGDLLILPSSCYGQNLREGEGCSISWSRITLHSLELSIYCGLPMYRRFCRPERYEIRQIIQAALVSHIAAVDQLILHPMNSTSHQESPLSAVRRDLNTLVRLFDEILQEDYCSNHGLLDSVDLQRPLTCSFCGSCLFLSCFFCRGCSQPGGVPVLLCAGCYIEGRSCRCDVMNPIRLGDFSDALRDRNNAVNSLSKASDLHRVPPEGLVEVSESFFMWPKVALFEAAMELWRLKNTPEVGKKGKTCTPRGGKPSHPSPPIYLVNCKKCHAAKCFLHILQGSVHASEALLANAVDSGSTIWHKRHQEARERDTLPLARLSLVHELDPSDRRVFFARYFSTASPLEPGMRIGFYDAPFQDAPLVDIPPVLRPPAPTSLSRTSSRSTATLATDTEAPIVVGQRTQRTRGQEGASSNPGPSGQKSKRTRNSESEGSDGVGDDEYLPRKRARLSRSSTRTVHATHSMSSVAAGASDPPSLDQPAPGIITEEPSGSGVVSPSSQPTEDQGQGRVNARQTTLRRRPTRTASAASLSRPTLGMTHPSDVEPPAWKFFNPLTDMEVTAQSAELTAESSARTDTTVADRSEAVQPRTSTSASSVQSSFPQSPFVGLGSLFSRRHSNNAGPSLLRELSRAEGSNLSSSTPLAVEYLIPQGSIATGSAWSYQQPFRRHLQRQGSLPRPPSSPTNSQSSGMTVSSLVTRRDSREDIEAQRVLETIQGDSLSRENMEAYIDILRNCGALE</sequence>
<dbReference type="EMBL" id="MU118573">
    <property type="protein sequence ID" value="KAF9642261.1"/>
    <property type="molecule type" value="Genomic_DNA"/>
</dbReference>